<gene>
    <name evidence="2" type="ORF">BKL49_02690</name>
</gene>
<dbReference type="OrthoDB" id="5684067at2"/>
<sequence>MNNSPSVETFNPFTEPKPHTGFFSRLIGKAVVSARHKISGVSRSIHQSIEDDVERRLLEQGEHFDEIYRSREIEHEQECSKLKRSKLKTAVMMLFIGIAIGASVMGYWFFTH</sequence>
<name>A0A1V3JSD4_9PAST</name>
<keyword evidence="1" id="KW-0472">Membrane</keyword>
<dbReference type="AlphaFoldDB" id="A0A1V3JSD4"/>
<proteinExistence type="predicted"/>
<evidence type="ECO:0000313" key="3">
    <source>
        <dbReference type="Proteomes" id="UP000188602"/>
    </source>
</evidence>
<protein>
    <submittedName>
        <fullName evidence="2">Uncharacterized protein</fullName>
    </submittedName>
</protein>
<keyword evidence="1" id="KW-1133">Transmembrane helix</keyword>
<accession>A0A1V3JSD4</accession>
<reference evidence="2 3" key="1">
    <citation type="submission" date="2016-10" db="EMBL/GenBank/DDBJ databases">
        <title>Rodentibacter gen. nov. and new species.</title>
        <authorList>
            <person name="Christensen H."/>
        </authorList>
    </citation>
    <scope>NUCLEOTIDE SEQUENCE [LARGE SCALE GENOMIC DNA]</scope>
    <source>
        <strain evidence="2 3">Ac151</strain>
    </source>
</reference>
<dbReference type="EMBL" id="MLHQ01000008">
    <property type="protein sequence ID" value="OOF59714.1"/>
    <property type="molecule type" value="Genomic_DNA"/>
</dbReference>
<comment type="caution">
    <text evidence="2">The sequence shown here is derived from an EMBL/GenBank/DDBJ whole genome shotgun (WGS) entry which is preliminary data.</text>
</comment>
<evidence type="ECO:0000313" key="2">
    <source>
        <dbReference type="EMBL" id="OOF59714.1"/>
    </source>
</evidence>
<keyword evidence="1" id="KW-0812">Transmembrane</keyword>
<organism evidence="2 3">
    <name type="scientific">Rodentibacter myodis</name>
    <dbReference type="NCBI Taxonomy" id="1907939"/>
    <lineage>
        <taxon>Bacteria</taxon>
        <taxon>Pseudomonadati</taxon>
        <taxon>Pseudomonadota</taxon>
        <taxon>Gammaproteobacteria</taxon>
        <taxon>Pasteurellales</taxon>
        <taxon>Pasteurellaceae</taxon>
        <taxon>Rodentibacter</taxon>
    </lineage>
</organism>
<feature type="transmembrane region" description="Helical" evidence="1">
    <location>
        <begin position="90"/>
        <end position="110"/>
    </location>
</feature>
<evidence type="ECO:0000256" key="1">
    <source>
        <dbReference type="SAM" id="Phobius"/>
    </source>
</evidence>
<dbReference type="Proteomes" id="UP000188602">
    <property type="component" value="Unassembled WGS sequence"/>
</dbReference>
<keyword evidence="3" id="KW-1185">Reference proteome</keyword>
<dbReference type="RefSeq" id="WP_077423096.1">
    <property type="nucleotide sequence ID" value="NZ_MLHQ01000008.1"/>
</dbReference>